<organism evidence="2 3">
    <name type="scientific">Asanoa siamensis</name>
    <dbReference type="NCBI Taxonomy" id="926357"/>
    <lineage>
        <taxon>Bacteria</taxon>
        <taxon>Bacillati</taxon>
        <taxon>Actinomycetota</taxon>
        <taxon>Actinomycetes</taxon>
        <taxon>Micromonosporales</taxon>
        <taxon>Micromonosporaceae</taxon>
        <taxon>Asanoa</taxon>
    </lineage>
</organism>
<proteinExistence type="predicted"/>
<dbReference type="Gene3D" id="3.40.50.1000">
    <property type="entry name" value="HAD superfamily/HAD-like"/>
    <property type="match status" value="1"/>
</dbReference>
<reference evidence="2 3" key="1">
    <citation type="submission" date="2021-01" db="EMBL/GenBank/DDBJ databases">
        <title>Whole genome shotgun sequence of Asanoa siamensis NBRC 107932.</title>
        <authorList>
            <person name="Komaki H."/>
            <person name="Tamura T."/>
        </authorList>
    </citation>
    <scope>NUCLEOTIDE SEQUENCE [LARGE SCALE GENOMIC DNA]</scope>
    <source>
        <strain evidence="2 3">NBRC 107932</strain>
    </source>
</reference>
<gene>
    <name evidence="2" type="ORF">Asi02nite_16800</name>
</gene>
<dbReference type="Pfam" id="PF25109">
    <property type="entry name" value="HAD_PNKP"/>
    <property type="match status" value="1"/>
</dbReference>
<dbReference type="InterPro" id="IPR023214">
    <property type="entry name" value="HAD_sf"/>
</dbReference>
<evidence type="ECO:0000313" key="2">
    <source>
        <dbReference type="EMBL" id="GIF72162.1"/>
    </source>
</evidence>
<dbReference type="InterPro" id="IPR036412">
    <property type="entry name" value="HAD-like_sf"/>
</dbReference>
<keyword evidence="3" id="KW-1185">Reference proteome</keyword>
<accession>A0ABQ4CLK0</accession>
<evidence type="ECO:0000313" key="3">
    <source>
        <dbReference type="Proteomes" id="UP000604117"/>
    </source>
</evidence>
<name>A0ABQ4CLK0_9ACTN</name>
<dbReference type="InterPro" id="IPR056782">
    <property type="entry name" value="HAD_PNKP"/>
</dbReference>
<dbReference type="Proteomes" id="UP000604117">
    <property type="component" value="Unassembled WGS sequence"/>
</dbReference>
<sequence>MGEAIIEDVSDLLPTNDVDQRAGRQRAILVDVDGTLAIRGKRSPYDWSRVGEDQPNPAVIELVQTIMAAGRHRIVVMSGRKEQSRRQTEMWLDAQGIVFDDLCLRADHDDRPDHKTKADLYRRFVAPRYEVAFVIDDRASVVRMWRNTFNLTVCQVADGDF</sequence>
<evidence type="ECO:0000259" key="1">
    <source>
        <dbReference type="Pfam" id="PF25109"/>
    </source>
</evidence>
<dbReference type="EMBL" id="BONE01000009">
    <property type="protein sequence ID" value="GIF72162.1"/>
    <property type="molecule type" value="Genomic_DNA"/>
</dbReference>
<feature type="domain" description="Polynucleotide kinase PNKP phosphatase" evidence="1">
    <location>
        <begin position="26"/>
        <end position="161"/>
    </location>
</feature>
<protein>
    <recommendedName>
        <fullName evidence="1">Polynucleotide kinase PNKP phosphatase domain-containing protein</fullName>
    </recommendedName>
</protein>
<comment type="caution">
    <text evidence="2">The sequence shown here is derived from an EMBL/GenBank/DDBJ whole genome shotgun (WGS) entry which is preliminary data.</text>
</comment>
<dbReference type="SUPFAM" id="SSF56784">
    <property type="entry name" value="HAD-like"/>
    <property type="match status" value="1"/>
</dbReference>